<evidence type="ECO:0000313" key="4">
    <source>
        <dbReference type="Proteomes" id="UP000594260"/>
    </source>
</evidence>
<dbReference type="OrthoDB" id="10385459at2759"/>
<feature type="region of interest" description="Disordered" evidence="1">
    <location>
        <begin position="78"/>
        <end position="101"/>
    </location>
</feature>
<keyword evidence="2" id="KW-0732">Signal</keyword>
<evidence type="ECO:0000313" key="3">
    <source>
        <dbReference type="EnsemblMetazoa" id="XP_022668282"/>
    </source>
</evidence>
<dbReference type="Proteomes" id="UP000594260">
    <property type="component" value="Unplaced"/>
</dbReference>
<dbReference type="RefSeq" id="XP_022668282.1">
    <property type="nucleotide sequence ID" value="XM_022812547.1"/>
</dbReference>
<keyword evidence="4" id="KW-1185">Reference proteome</keyword>
<dbReference type="KEGG" id="vde:111253316"/>
<accession>A0A7M7KKJ7</accession>
<dbReference type="GeneID" id="111253316"/>
<dbReference type="AlphaFoldDB" id="A0A7M7KKJ7"/>
<proteinExistence type="predicted"/>
<protein>
    <submittedName>
        <fullName evidence="3">Uncharacterized protein</fullName>
    </submittedName>
</protein>
<evidence type="ECO:0000256" key="1">
    <source>
        <dbReference type="SAM" id="MobiDB-lite"/>
    </source>
</evidence>
<dbReference type="InParanoid" id="A0A7M7KKJ7"/>
<organism evidence="3 4">
    <name type="scientific">Varroa destructor</name>
    <name type="common">Honeybee mite</name>
    <dbReference type="NCBI Taxonomy" id="109461"/>
    <lineage>
        <taxon>Eukaryota</taxon>
        <taxon>Metazoa</taxon>
        <taxon>Ecdysozoa</taxon>
        <taxon>Arthropoda</taxon>
        <taxon>Chelicerata</taxon>
        <taxon>Arachnida</taxon>
        <taxon>Acari</taxon>
        <taxon>Parasitiformes</taxon>
        <taxon>Mesostigmata</taxon>
        <taxon>Gamasina</taxon>
        <taxon>Dermanyssoidea</taxon>
        <taxon>Varroidae</taxon>
        <taxon>Varroa</taxon>
    </lineage>
</organism>
<reference evidence="3" key="1">
    <citation type="submission" date="2021-01" db="UniProtKB">
        <authorList>
            <consortium name="EnsemblMetazoa"/>
        </authorList>
    </citation>
    <scope>IDENTIFICATION</scope>
</reference>
<evidence type="ECO:0000256" key="2">
    <source>
        <dbReference type="SAM" id="SignalP"/>
    </source>
</evidence>
<feature type="region of interest" description="Disordered" evidence="1">
    <location>
        <begin position="220"/>
        <end position="239"/>
    </location>
</feature>
<dbReference type="EnsemblMetazoa" id="XM_022812547">
    <property type="protein sequence ID" value="XP_022668282"/>
    <property type="gene ID" value="LOC111253316"/>
</dbReference>
<feature type="chain" id="PRO_5029872782" evidence="2">
    <location>
        <begin position="26"/>
        <end position="481"/>
    </location>
</feature>
<name>A0A7M7KKJ7_VARDE</name>
<sequence length="481" mass="52967">MRRRQSERILPLLAALLLLEVIVTTGDIARAQVFSGTSGDAEFLSAATKTVYAHDQVVKARTKKLHGDSNAHIKNVTTTTSEVRSKSADVPTSERQGAASNTSVANQVTTAISQFDLGLGYYKMCPFPFSYLHQCENSSECPGSDCCGMYAFPGPNRWRRSCCVPSSVTTIARVARLCIKSDKRPGVTGKQQLVAVNEVIDHVTASGDPGKGLHIPLAKNRRQQKTSKSHAEPKQQLSVGEELSAEEIALVDPPSVLLPVTVVSGDDVIVLPEGESERLRANASDAFANEAMPDEASSVTINATADDDLTKTNDRTFPLLYFIKGIKKGWSSHTSIVHESIKHIHKLHDSLQPKLHDLVKAHLKGGAADNVCPVVRVYHKHCGRPCSTHKHCKDPHYACCRVICDDPWEKHSFKRGLYCHRMVEGKWMFDHSDPPQDSLPWGGEHWGWDSGLSILEMLMKQHKNKAPHHDSLGDKKVFLIG</sequence>
<feature type="signal peptide" evidence="2">
    <location>
        <begin position="1"/>
        <end position="25"/>
    </location>
</feature>